<keyword evidence="5" id="KW-1185">Reference proteome</keyword>
<dbReference type="InterPro" id="IPR006311">
    <property type="entry name" value="TAT_signal"/>
</dbReference>
<dbReference type="Gene3D" id="3.60.21.10">
    <property type="match status" value="1"/>
</dbReference>
<dbReference type="Proteomes" id="UP001500909">
    <property type="component" value="Unassembled WGS sequence"/>
</dbReference>
<dbReference type="SUPFAM" id="SSF49363">
    <property type="entry name" value="Purple acid phosphatase, N-terminal domain"/>
    <property type="match status" value="1"/>
</dbReference>
<dbReference type="SUPFAM" id="SSF56300">
    <property type="entry name" value="Metallo-dependent phosphatases"/>
    <property type="match status" value="1"/>
</dbReference>
<dbReference type="InterPro" id="IPR039331">
    <property type="entry name" value="PAPs-like"/>
</dbReference>
<protein>
    <submittedName>
        <fullName evidence="4">Metallophosphoesterase</fullName>
    </submittedName>
</protein>
<gene>
    <name evidence="4" type="ORF">GCM10010361_59780</name>
</gene>
<dbReference type="InterPro" id="IPR008963">
    <property type="entry name" value="Purple_acid_Pase-like_N"/>
</dbReference>
<reference evidence="4 5" key="1">
    <citation type="journal article" date="2019" name="Int. J. Syst. Evol. Microbiol.">
        <title>The Global Catalogue of Microorganisms (GCM) 10K type strain sequencing project: providing services to taxonomists for standard genome sequencing and annotation.</title>
        <authorList>
            <consortium name="The Broad Institute Genomics Platform"/>
            <consortium name="The Broad Institute Genome Sequencing Center for Infectious Disease"/>
            <person name="Wu L."/>
            <person name="Ma J."/>
        </authorList>
    </citation>
    <scope>NUCLEOTIDE SEQUENCE [LARGE SCALE GENOMIC DNA]</scope>
    <source>
        <strain evidence="4 5">JCM 4805</strain>
    </source>
</reference>
<proteinExistence type="predicted"/>
<keyword evidence="1" id="KW-0732">Signal</keyword>
<dbReference type="PANTHER" id="PTHR22953">
    <property type="entry name" value="ACID PHOSPHATASE RELATED"/>
    <property type="match status" value="1"/>
</dbReference>
<dbReference type="Pfam" id="PF00149">
    <property type="entry name" value="Metallophos"/>
    <property type="match status" value="1"/>
</dbReference>
<dbReference type="Pfam" id="PF16656">
    <property type="entry name" value="Pur_ac_phosph_N"/>
    <property type="match status" value="1"/>
</dbReference>
<evidence type="ECO:0000313" key="5">
    <source>
        <dbReference type="Proteomes" id="UP001500909"/>
    </source>
</evidence>
<dbReference type="RefSeq" id="WP_346098437.1">
    <property type="nucleotide sequence ID" value="NZ_BAAABY010000044.1"/>
</dbReference>
<feature type="domain" description="Calcineurin-like phosphoesterase" evidence="2">
    <location>
        <begin position="213"/>
        <end position="412"/>
    </location>
</feature>
<evidence type="ECO:0000313" key="4">
    <source>
        <dbReference type="EMBL" id="GAA0486935.1"/>
    </source>
</evidence>
<evidence type="ECO:0000256" key="1">
    <source>
        <dbReference type="ARBA" id="ARBA00022729"/>
    </source>
</evidence>
<dbReference type="PROSITE" id="PS51318">
    <property type="entry name" value="TAT"/>
    <property type="match status" value="1"/>
</dbReference>
<dbReference type="InterPro" id="IPR004843">
    <property type="entry name" value="Calcineurin-like_PHP"/>
</dbReference>
<feature type="domain" description="Purple acid phosphatase N-terminal" evidence="3">
    <location>
        <begin position="90"/>
        <end position="195"/>
    </location>
</feature>
<organism evidence="4 5">
    <name type="scientific">Streptomyces olivaceiscleroticus</name>
    <dbReference type="NCBI Taxonomy" id="68245"/>
    <lineage>
        <taxon>Bacteria</taxon>
        <taxon>Bacillati</taxon>
        <taxon>Actinomycetota</taxon>
        <taxon>Actinomycetes</taxon>
        <taxon>Kitasatosporales</taxon>
        <taxon>Streptomycetaceae</taxon>
        <taxon>Streptomyces</taxon>
    </lineage>
</organism>
<evidence type="ECO:0000259" key="2">
    <source>
        <dbReference type="Pfam" id="PF00149"/>
    </source>
</evidence>
<name>A0ABN1AZ24_9ACTN</name>
<dbReference type="PANTHER" id="PTHR22953:SF153">
    <property type="entry name" value="PURPLE ACID PHOSPHATASE"/>
    <property type="match status" value="1"/>
</dbReference>
<evidence type="ECO:0000259" key="3">
    <source>
        <dbReference type="Pfam" id="PF16656"/>
    </source>
</evidence>
<sequence>MASRETPTSPDIPRFGIPERIAARMSMAEQHEYLRAKLTRRGLLRTSAAGAGIVAGSGLLGSTAACAAPRSTTLLSAPATATVDGSLVAPFGRHLQFGADPKTQMRVSWQVPFAVRRPYLRVGLKPWDLSRKIEAEVRDLHTPALTKKLPAVDQYYLHAALDGLKPGTTYYYGVGHDGFDPADARHFSTVGTFRTAPARPEKFVFTAFGDQGVSYDALANDQLILGQNPSFHLHAGDICYADPDGQGSEEDTYDARVWDQFLAQTETVAKSVPWMVTTGNHDMEAWYSPDGYGGQLARWSLPENGPDPKHAPGVYSFTYGNVGVVALDANDVSYEITANTGYTNGKQTRWLDRRLGELRGRSDIDFLVVFFHHCAFSTTVSHASDGGVRDAWLPLFEKHGVDLVINGHNHIYERTDAIKGTDVSRKVPVGGSVDSAREGIVYVTAGGAGKALYKFPVPDSYEEHVKDLDEVETYHWVKGGGKNTDKVAWSRVRYTGFSFLAVEVETGHRPRMKVTALAETGERIDHFEVTRSAAPAKG</sequence>
<dbReference type="InterPro" id="IPR029052">
    <property type="entry name" value="Metallo-depent_PP-like"/>
</dbReference>
<comment type="caution">
    <text evidence="4">The sequence shown here is derived from an EMBL/GenBank/DDBJ whole genome shotgun (WGS) entry which is preliminary data.</text>
</comment>
<accession>A0ABN1AZ24</accession>
<dbReference type="InterPro" id="IPR015914">
    <property type="entry name" value="PAPs_N"/>
</dbReference>
<dbReference type="EMBL" id="BAAABY010000044">
    <property type="protein sequence ID" value="GAA0486935.1"/>
    <property type="molecule type" value="Genomic_DNA"/>
</dbReference>
<dbReference type="Gene3D" id="2.60.40.380">
    <property type="entry name" value="Purple acid phosphatase-like, N-terminal"/>
    <property type="match status" value="1"/>
</dbReference>